<sequence>MDRIRTNLTERLDEFAVTVPLR</sequence>
<accession>A0A068VQA7</accession>
<protein>
    <submittedName>
        <fullName evidence="1">Uncharacterized protein</fullName>
    </submittedName>
</protein>
<evidence type="ECO:0000313" key="1">
    <source>
        <dbReference type="EMBL" id="CEP25784.1"/>
    </source>
</evidence>
<dbReference type="AlphaFoldDB" id="A0A068VQA7"/>
<dbReference type="EMBL" id="LM676386">
    <property type="protein sequence ID" value="CEP25784.1"/>
    <property type="molecule type" value="Genomic_DNA"/>
</dbReference>
<gene>
    <name evidence="1" type="ORF">PFCIRM138_02345</name>
</gene>
<organism evidence="1">
    <name type="scientific">Propionibacterium freudenreichii subsp. freudenreichii</name>
    <dbReference type="NCBI Taxonomy" id="66712"/>
    <lineage>
        <taxon>Bacteria</taxon>
        <taxon>Bacillati</taxon>
        <taxon>Actinomycetota</taxon>
        <taxon>Actinomycetes</taxon>
        <taxon>Propionibacteriales</taxon>
        <taxon>Propionibacteriaceae</taxon>
        <taxon>Propionibacterium</taxon>
    </lineage>
</organism>
<reference evidence="1" key="1">
    <citation type="submission" date="2014-08" db="EMBL/GenBank/DDBJ databases">
        <authorList>
            <person name="Falentin Helene"/>
        </authorList>
    </citation>
    <scope>NUCLEOTIDE SEQUENCE</scope>
</reference>
<name>A0A068VQA7_PROFF</name>
<proteinExistence type="predicted"/>